<evidence type="ECO:0000256" key="6">
    <source>
        <dbReference type="RuleBase" id="RU361235"/>
    </source>
</evidence>
<gene>
    <name evidence="8" type="ORF">GWI33_004416</name>
</gene>
<feature type="signal peptide" evidence="6">
    <location>
        <begin position="1"/>
        <end position="18"/>
    </location>
</feature>
<keyword evidence="9" id="KW-1185">Reference proteome</keyword>
<keyword evidence="2" id="KW-0719">Serine esterase</keyword>
<keyword evidence="4" id="KW-1015">Disulfide bond</keyword>
<dbReference type="InterPro" id="IPR029058">
    <property type="entry name" value="AB_hydrolase_fold"/>
</dbReference>
<dbReference type="EMBL" id="JAACXV010000229">
    <property type="protein sequence ID" value="KAF7281696.1"/>
    <property type="molecule type" value="Genomic_DNA"/>
</dbReference>
<evidence type="ECO:0000256" key="5">
    <source>
        <dbReference type="ARBA" id="ARBA00023180"/>
    </source>
</evidence>
<accession>A0A834MEP2</accession>
<dbReference type="Gene3D" id="3.40.50.1820">
    <property type="entry name" value="alpha/beta hydrolase"/>
    <property type="match status" value="1"/>
</dbReference>
<comment type="similarity">
    <text evidence="1 6">Belongs to the type-B carboxylesterase/lipase family.</text>
</comment>
<dbReference type="OrthoDB" id="6846267at2759"/>
<dbReference type="PANTHER" id="PTHR43142:SF1">
    <property type="entry name" value="CARBOXYLIC ESTER HYDROLASE"/>
    <property type="match status" value="1"/>
</dbReference>
<reference evidence="8" key="1">
    <citation type="submission" date="2020-08" db="EMBL/GenBank/DDBJ databases">
        <title>Genome sequencing and assembly of the red palm weevil Rhynchophorus ferrugineus.</title>
        <authorList>
            <person name="Dias G.B."/>
            <person name="Bergman C.M."/>
            <person name="Manee M."/>
        </authorList>
    </citation>
    <scope>NUCLEOTIDE SEQUENCE</scope>
    <source>
        <strain evidence="8">AA-2017</strain>
        <tissue evidence="8">Whole larva</tissue>
    </source>
</reference>
<dbReference type="InterPro" id="IPR002018">
    <property type="entry name" value="CarbesteraseB"/>
</dbReference>
<evidence type="ECO:0000256" key="2">
    <source>
        <dbReference type="ARBA" id="ARBA00022487"/>
    </source>
</evidence>
<evidence type="ECO:0000259" key="7">
    <source>
        <dbReference type="Pfam" id="PF00135"/>
    </source>
</evidence>
<keyword evidence="3 6" id="KW-0378">Hydrolase</keyword>
<evidence type="ECO:0000256" key="3">
    <source>
        <dbReference type="ARBA" id="ARBA00022801"/>
    </source>
</evidence>
<keyword evidence="5" id="KW-0325">Glycoprotein</keyword>
<dbReference type="PROSITE" id="PS00122">
    <property type="entry name" value="CARBOXYLESTERASE_B_1"/>
    <property type="match status" value="1"/>
</dbReference>
<feature type="chain" id="PRO_5033106153" description="Carboxylic ester hydrolase" evidence="6">
    <location>
        <begin position="19"/>
        <end position="553"/>
    </location>
</feature>
<proteinExistence type="inferred from homology"/>
<dbReference type="GO" id="GO:0052689">
    <property type="term" value="F:carboxylic ester hydrolase activity"/>
    <property type="evidence" value="ECO:0007669"/>
    <property type="project" value="UniProtKB-KW"/>
</dbReference>
<dbReference type="Proteomes" id="UP000625711">
    <property type="component" value="Unassembled WGS sequence"/>
</dbReference>
<keyword evidence="6" id="KW-0732">Signal</keyword>
<evidence type="ECO:0000256" key="4">
    <source>
        <dbReference type="ARBA" id="ARBA00023157"/>
    </source>
</evidence>
<feature type="domain" description="Carboxylesterase type B" evidence="7">
    <location>
        <begin position="21"/>
        <end position="507"/>
    </location>
</feature>
<protein>
    <recommendedName>
        <fullName evidence="6">Carboxylic ester hydrolase</fullName>
        <ecNumber evidence="6">3.1.1.-</ecNumber>
    </recommendedName>
</protein>
<dbReference type="SUPFAM" id="SSF53474">
    <property type="entry name" value="alpha/beta-Hydrolases"/>
    <property type="match status" value="1"/>
</dbReference>
<organism evidence="8 9">
    <name type="scientific">Rhynchophorus ferrugineus</name>
    <name type="common">Red palm weevil</name>
    <name type="synonym">Curculio ferrugineus</name>
    <dbReference type="NCBI Taxonomy" id="354439"/>
    <lineage>
        <taxon>Eukaryota</taxon>
        <taxon>Metazoa</taxon>
        <taxon>Ecdysozoa</taxon>
        <taxon>Arthropoda</taxon>
        <taxon>Hexapoda</taxon>
        <taxon>Insecta</taxon>
        <taxon>Pterygota</taxon>
        <taxon>Neoptera</taxon>
        <taxon>Endopterygota</taxon>
        <taxon>Coleoptera</taxon>
        <taxon>Polyphaga</taxon>
        <taxon>Cucujiformia</taxon>
        <taxon>Curculionidae</taxon>
        <taxon>Dryophthorinae</taxon>
        <taxon>Rhynchophorus</taxon>
    </lineage>
</organism>
<name>A0A834MEP2_RHYFE</name>
<dbReference type="Pfam" id="PF00135">
    <property type="entry name" value="COesterase"/>
    <property type="match status" value="1"/>
</dbReference>
<comment type="caution">
    <text evidence="8">The sequence shown here is derived from an EMBL/GenBank/DDBJ whole genome shotgun (WGS) entry which is preliminary data.</text>
</comment>
<evidence type="ECO:0000256" key="1">
    <source>
        <dbReference type="ARBA" id="ARBA00005964"/>
    </source>
</evidence>
<dbReference type="EC" id="3.1.1.-" evidence="6"/>
<evidence type="ECO:0000313" key="8">
    <source>
        <dbReference type="EMBL" id="KAF7281696.1"/>
    </source>
</evidence>
<dbReference type="PANTHER" id="PTHR43142">
    <property type="entry name" value="CARBOXYLIC ESTER HYDROLASE"/>
    <property type="match status" value="1"/>
</dbReference>
<sequence>MWSIKLLLLCILLKSCTSKSPPRVETPLGIIEGTIDTTFKNKTFFQFEGIPYAKPPIGELRFEDPQDPEKWSGVLKATVVTLCQQYHQYNVDESGNYVTEGDEDCLYYNLYTPSLNQSANLDVLVFIHGGAFMFNYGGFWRPNNILDKPLVFITINYRLGPLGFLSTQDNVIPGNYGLKDQQKALTWIKKMVRYFGGNPNSITIQGMSAGGASVQLHCIMPGSAGLFNKAIIQSGSAINNWVLMDGTLEKTKRLADLMGCPSNDSVQLKKCLKSRTGRQIVESVKYFHTFQYNPFSPWAVVVDGNWASNPILPEHPLNLLMKKKIHDVPVLVSFVGGEGLYPASAMYKKEIYLETIDKRWNELIPHILMYNFTVDPKLMDTVSASIRKKYMKNQPVERSTFENLVEACGDRNFLSDMDKAIKLHSAGIDSPMWLFLLSYRGDADWVKVDKFQHTRIGAGHASDIMHTFRKNNDAPITNMLIDIIFSFIKYEHPGLLDQWINVSKNPKDPLDYVTIVNPNEIVISKSQYIGQRTFWDSLPIIENEKLLNITLNF</sequence>
<dbReference type="InterPro" id="IPR019826">
    <property type="entry name" value="Carboxylesterase_B_AS"/>
</dbReference>
<evidence type="ECO:0000313" key="9">
    <source>
        <dbReference type="Proteomes" id="UP000625711"/>
    </source>
</evidence>
<dbReference type="AlphaFoldDB" id="A0A834MEP2"/>